<feature type="transmembrane region" description="Helical" evidence="8">
    <location>
        <begin position="444"/>
        <end position="465"/>
    </location>
</feature>
<feature type="transmembrane region" description="Helical" evidence="8">
    <location>
        <begin position="372"/>
        <end position="392"/>
    </location>
</feature>
<comment type="function">
    <text evidence="8">Core subunit of the mitochondrial membrane respiratory chain NADH dehydrogenase (Complex I) which catalyzes electron transfer from NADH through the respiratory chain, using ubiquinone as an electron acceptor. Essential for the catalytic activity and assembly of complex I.</text>
</comment>
<keyword evidence="6 8" id="KW-0472">Membrane</keyword>
<dbReference type="EMBL" id="LC503532">
    <property type="protein sequence ID" value="BBO00509.1"/>
    <property type="molecule type" value="Genomic_DNA"/>
</dbReference>
<feature type="transmembrane region" description="Helical" evidence="8">
    <location>
        <begin position="12"/>
        <end position="32"/>
    </location>
</feature>
<feature type="transmembrane region" description="Helical" evidence="8">
    <location>
        <begin position="266"/>
        <end position="284"/>
    </location>
</feature>
<feature type="transmembrane region" description="Helical" evidence="8">
    <location>
        <begin position="237"/>
        <end position="259"/>
    </location>
</feature>
<keyword evidence="4 8" id="KW-0812">Transmembrane</keyword>
<keyword evidence="8" id="KW-0520">NAD</keyword>
<dbReference type="GO" id="GO:0042773">
    <property type="term" value="P:ATP synthesis coupled electron transport"/>
    <property type="evidence" value="ECO:0007669"/>
    <property type="project" value="InterPro"/>
</dbReference>
<dbReference type="GO" id="GO:0008137">
    <property type="term" value="F:NADH dehydrogenase (ubiquinone) activity"/>
    <property type="evidence" value="ECO:0007669"/>
    <property type="project" value="UniProtKB-EC"/>
</dbReference>
<feature type="transmembrane region" description="Helical" evidence="8">
    <location>
        <begin position="52"/>
        <end position="79"/>
    </location>
</feature>
<accession>A0A5S9KFA4</accession>
<feature type="transmembrane region" description="Helical" evidence="8">
    <location>
        <begin position="412"/>
        <end position="432"/>
    </location>
</feature>
<gene>
    <name evidence="11" type="primary">NAD5</name>
</gene>
<geneLocation type="mitochondrion" evidence="11"/>
<evidence type="ECO:0000256" key="6">
    <source>
        <dbReference type="ARBA" id="ARBA00023136"/>
    </source>
</evidence>
<organism evidence="11">
    <name type="scientific">Planocera multitentaculata</name>
    <dbReference type="NCBI Taxonomy" id="31247"/>
    <lineage>
        <taxon>Eukaryota</taxon>
        <taxon>Metazoa</taxon>
        <taxon>Spiralia</taxon>
        <taxon>Lophotrochozoa</taxon>
        <taxon>Platyhelminthes</taxon>
        <taxon>Rhabditophora</taxon>
        <taxon>Polycladida</taxon>
        <taxon>Acotylea</taxon>
        <taxon>Stylochoidea</taxon>
        <taxon>Planoceridae</taxon>
        <taxon>Planocera</taxon>
    </lineage>
</organism>
<feature type="transmembrane region" description="Helical" evidence="8">
    <location>
        <begin position="146"/>
        <end position="165"/>
    </location>
</feature>
<evidence type="ECO:0000256" key="3">
    <source>
        <dbReference type="ARBA" id="ARBA00021096"/>
    </source>
</evidence>
<feature type="transmembrane region" description="Helical" evidence="8">
    <location>
        <begin position="115"/>
        <end position="134"/>
    </location>
</feature>
<keyword evidence="8" id="KW-0830">Ubiquinone</keyword>
<sequence>MLEYNVKYNFPYTCSNLFFFLSIIFFCLFLISDNSYLITINILDINSVSLDLSFFVDWISLLFFSVLCTIVSCVLKFSCIYMEYDSFNERFTWIVISFVFSMFCLIFFPHFFFLLVGWDGLGITSFLLVIYYLSDSSWAAGMKTYLINRVGDSFFIIGLVLFLHNGYWDINSVSNNWLLGLIIVLGCFTKSAQFPFSSWLPAAMAAPTPVSALVHSSTLVTAGIYLMIRFSSIFPDWLFLIIGLSGMWTLYSASLAACCEYDGKKVVAYSTLSQLGLMGVAISLNLPLIAFFHLITHAMFKALIFICVGYLINNSGHFQDLRSLNGLWSSSPLLSITLIVSSLSLLGFPFFAGFFSKELILENNISIMNNVFQYLLIISLPLTSYYSTRLLFNILNGCNYNSVTSTNDENILFFSLLPLYLGSIGIGCILYPKFYSLSSILPCHWMKVIVLILVFFGVCLSWNDVKINNNSFIWFNSTIGFLVPFNSSFWNNSLSNTGSNLFYLLDQGGLSRILFSLDNGINSKGSWINSSIAYFSSPNVKYYIGGLLGICVLGGTIS</sequence>
<feature type="transmembrane region" description="Helical" evidence="8">
    <location>
        <begin position="212"/>
        <end position="231"/>
    </location>
</feature>
<dbReference type="AlphaFoldDB" id="A0A5S9KFA4"/>
<name>A0A5S9KFA4_9PLAT</name>
<feature type="transmembrane region" description="Helical" evidence="8">
    <location>
        <begin position="91"/>
        <end position="109"/>
    </location>
</feature>
<keyword evidence="5 8" id="KW-1133">Transmembrane helix</keyword>
<comment type="catalytic activity">
    <reaction evidence="7 8">
        <text>a ubiquinone + NADH + 5 H(+)(in) = a ubiquinol + NAD(+) + 4 H(+)(out)</text>
        <dbReference type="Rhea" id="RHEA:29091"/>
        <dbReference type="Rhea" id="RHEA-COMP:9565"/>
        <dbReference type="Rhea" id="RHEA-COMP:9566"/>
        <dbReference type="ChEBI" id="CHEBI:15378"/>
        <dbReference type="ChEBI" id="CHEBI:16389"/>
        <dbReference type="ChEBI" id="CHEBI:17976"/>
        <dbReference type="ChEBI" id="CHEBI:57540"/>
        <dbReference type="ChEBI" id="CHEBI:57945"/>
        <dbReference type="EC" id="7.1.1.2"/>
    </reaction>
</comment>
<comment type="similarity">
    <text evidence="8">Belongs to the complex I subunit 5 family.</text>
</comment>
<feature type="transmembrane region" description="Helical" evidence="8">
    <location>
        <begin position="290"/>
        <end position="312"/>
    </location>
</feature>
<feature type="transmembrane region" description="Helical" evidence="8">
    <location>
        <begin position="177"/>
        <end position="200"/>
    </location>
</feature>
<evidence type="ECO:0000256" key="2">
    <source>
        <dbReference type="ARBA" id="ARBA00012944"/>
    </source>
</evidence>
<feature type="domain" description="NADH-Ubiquinone oxidoreductase (complex I) chain 5 N-terminal" evidence="10">
    <location>
        <begin position="44"/>
        <end position="91"/>
    </location>
</feature>
<evidence type="ECO:0000256" key="7">
    <source>
        <dbReference type="ARBA" id="ARBA00049551"/>
    </source>
</evidence>
<dbReference type="GO" id="GO:0003954">
    <property type="term" value="F:NADH dehydrogenase activity"/>
    <property type="evidence" value="ECO:0007669"/>
    <property type="project" value="TreeGrafter"/>
</dbReference>
<evidence type="ECO:0000256" key="4">
    <source>
        <dbReference type="ARBA" id="ARBA00022692"/>
    </source>
</evidence>
<evidence type="ECO:0000313" key="11">
    <source>
        <dbReference type="EMBL" id="BBO00509.1"/>
    </source>
</evidence>
<proteinExistence type="inferred from homology"/>
<dbReference type="GO" id="GO:0016020">
    <property type="term" value="C:membrane"/>
    <property type="evidence" value="ECO:0007669"/>
    <property type="project" value="UniProtKB-SubCell"/>
</dbReference>
<dbReference type="InterPro" id="IPR001516">
    <property type="entry name" value="Proton_antipo_N"/>
</dbReference>
<dbReference type="PANTHER" id="PTHR42829">
    <property type="entry name" value="NADH-UBIQUINONE OXIDOREDUCTASE CHAIN 5"/>
    <property type="match status" value="1"/>
</dbReference>
<dbReference type="InterPro" id="IPR003945">
    <property type="entry name" value="NU5C-like"/>
</dbReference>
<evidence type="ECO:0000256" key="5">
    <source>
        <dbReference type="ARBA" id="ARBA00022989"/>
    </source>
</evidence>
<feature type="transmembrane region" description="Helical" evidence="8">
    <location>
        <begin position="333"/>
        <end position="352"/>
    </location>
</feature>
<dbReference type="InterPro" id="IPR001750">
    <property type="entry name" value="ND/Mrp_TM"/>
</dbReference>
<evidence type="ECO:0000256" key="1">
    <source>
        <dbReference type="ARBA" id="ARBA00004141"/>
    </source>
</evidence>
<feature type="domain" description="NADH:quinone oxidoreductase/Mrp antiporter transmembrane" evidence="9">
    <location>
        <begin position="112"/>
        <end position="375"/>
    </location>
</feature>
<keyword evidence="8 11" id="KW-0496">Mitochondrion</keyword>
<dbReference type="PRINTS" id="PR01434">
    <property type="entry name" value="NADHDHGNASE5"/>
</dbReference>
<dbReference type="PANTHER" id="PTHR42829:SF2">
    <property type="entry name" value="NADH-UBIQUINONE OXIDOREDUCTASE CHAIN 5"/>
    <property type="match status" value="1"/>
</dbReference>
<protein>
    <recommendedName>
        <fullName evidence="3 8">NADH-ubiquinone oxidoreductase chain 5</fullName>
        <ecNumber evidence="2 8">7.1.1.2</ecNumber>
    </recommendedName>
</protein>
<dbReference type="EC" id="7.1.1.2" evidence="2 8"/>
<dbReference type="GO" id="GO:0015990">
    <property type="term" value="P:electron transport coupled proton transport"/>
    <property type="evidence" value="ECO:0007669"/>
    <property type="project" value="TreeGrafter"/>
</dbReference>
<dbReference type="Pfam" id="PF00361">
    <property type="entry name" value="Proton_antipo_M"/>
    <property type="match status" value="1"/>
</dbReference>
<keyword evidence="8" id="KW-0813">Transport</keyword>
<comment type="subcellular location">
    <subcellularLocation>
        <location evidence="1">Membrane</location>
        <topology evidence="1">Multi-pass membrane protein</topology>
    </subcellularLocation>
</comment>
<reference evidence="11" key="1">
    <citation type="journal article" date="2020" name="Mitochondrial DNA Part B Resour">
        <title>Characterization and phylogenetic position of two sympatric sister species of toxic flatworms Planocera multitentaculata and Planocera reticulata (Platyhelminthes: Acotylea).</title>
        <authorList>
            <person name="Yonezawa R."/>
            <person name="Itoi S."/>
            <person name="Igarashi Y."/>
            <person name="Yoshitake K."/>
            <person name="Oyama H."/>
            <person name="Kinoshita S."/>
            <person name="Suo R."/>
            <person name="Yokobori S."/>
            <person name="Sugita H."/>
            <person name="Asakawa S."/>
        </authorList>
    </citation>
    <scope>NUCLEOTIDE SEQUENCE</scope>
</reference>
<evidence type="ECO:0000259" key="9">
    <source>
        <dbReference type="Pfam" id="PF00361"/>
    </source>
</evidence>
<evidence type="ECO:0000259" key="10">
    <source>
        <dbReference type="Pfam" id="PF00662"/>
    </source>
</evidence>
<dbReference type="Pfam" id="PF00662">
    <property type="entry name" value="Proton_antipo_N"/>
    <property type="match status" value="1"/>
</dbReference>
<evidence type="ECO:0000256" key="8">
    <source>
        <dbReference type="RuleBase" id="RU003404"/>
    </source>
</evidence>